<evidence type="ECO:0000256" key="10">
    <source>
        <dbReference type="ARBA" id="ARBA00022796"/>
    </source>
</evidence>
<feature type="domain" description="HMA" evidence="20">
    <location>
        <begin position="72"/>
        <end position="138"/>
    </location>
</feature>
<dbReference type="FunFam" id="3.30.70.100:FF:000005">
    <property type="entry name" value="Copper-exporting P-type ATPase A"/>
    <property type="match status" value="2"/>
</dbReference>
<dbReference type="PANTHER" id="PTHR43520:SF8">
    <property type="entry name" value="P-TYPE CU(+) TRANSPORTER"/>
    <property type="match status" value="1"/>
</dbReference>
<dbReference type="STRING" id="990712.SAMN05216257_101488"/>
<reference evidence="22" key="1">
    <citation type="submission" date="2016-10" db="EMBL/GenBank/DDBJ databases">
        <authorList>
            <person name="Varghese N."/>
            <person name="Submissions S."/>
        </authorList>
    </citation>
    <scope>NUCLEOTIDE SEQUENCE [LARGE SCALE GENOMIC DNA]</scope>
    <source>
        <strain evidence="22">CGMCC 1.10789</strain>
    </source>
</reference>
<feature type="transmembrane region" description="Helical" evidence="18">
    <location>
        <begin position="268"/>
        <end position="286"/>
    </location>
</feature>
<feature type="domain" description="HMA" evidence="20">
    <location>
        <begin position="5"/>
        <end position="70"/>
    </location>
</feature>
<dbReference type="PRINTS" id="PR00119">
    <property type="entry name" value="CATATPASE"/>
</dbReference>
<evidence type="ECO:0000256" key="19">
    <source>
        <dbReference type="SAM" id="MobiDB-lite"/>
    </source>
</evidence>
<dbReference type="GO" id="GO:0005886">
    <property type="term" value="C:plasma membrane"/>
    <property type="evidence" value="ECO:0007669"/>
    <property type="project" value="UniProtKB-SubCell"/>
</dbReference>
<dbReference type="InterPro" id="IPR006121">
    <property type="entry name" value="HMA_dom"/>
</dbReference>
<dbReference type="Gene3D" id="3.40.1110.10">
    <property type="entry name" value="Calcium-transporting ATPase, cytoplasmic domain N"/>
    <property type="match status" value="1"/>
</dbReference>
<evidence type="ECO:0000259" key="20">
    <source>
        <dbReference type="PROSITE" id="PS50846"/>
    </source>
</evidence>
<dbReference type="InterPro" id="IPR027256">
    <property type="entry name" value="P-typ_ATPase_IB"/>
</dbReference>
<evidence type="ECO:0000256" key="9">
    <source>
        <dbReference type="ARBA" id="ARBA00022741"/>
    </source>
</evidence>
<keyword evidence="10" id="KW-0187">Copper transport</keyword>
<dbReference type="InterPro" id="IPR008250">
    <property type="entry name" value="ATPase_P-typ_transduc_dom_A_sf"/>
</dbReference>
<feature type="transmembrane region" description="Helical" evidence="18">
    <location>
        <begin position="204"/>
        <end position="223"/>
    </location>
</feature>
<dbReference type="Gene3D" id="3.40.50.1000">
    <property type="entry name" value="HAD superfamily/HAD-like"/>
    <property type="match status" value="1"/>
</dbReference>
<dbReference type="InterPro" id="IPR018303">
    <property type="entry name" value="ATPase_P-typ_P_site"/>
</dbReference>
<feature type="transmembrane region" description="Helical" evidence="18">
    <location>
        <begin position="235"/>
        <end position="256"/>
    </location>
</feature>
<name>A0A1G8YYS2_9RHOB</name>
<evidence type="ECO:0000256" key="15">
    <source>
        <dbReference type="ARBA" id="ARBA00023008"/>
    </source>
</evidence>
<dbReference type="InterPro" id="IPR059000">
    <property type="entry name" value="ATPase_P-type_domA"/>
</dbReference>
<dbReference type="InterPro" id="IPR023299">
    <property type="entry name" value="ATPase_P-typ_cyto_dom_N"/>
</dbReference>
<keyword evidence="22" id="KW-1185">Reference proteome</keyword>
<keyword evidence="11 18" id="KW-0067">ATP-binding</keyword>
<evidence type="ECO:0000256" key="16">
    <source>
        <dbReference type="ARBA" id="ARBA00023065"/>
    </source>
</evidence>
<dbReference type="GO" id="GO:0043682">
    <property type="term" value="F:P-type divalent copper transporter activity"/>
    <property type="evidence" value="ECO:0007669"/>
    <property type="project" value="TreeGrafter"/>
</dbReference>
<dbReference type="Gene3D" id="3.30.70.100">
    <property type="match status" value="2"/>
</dbReference>
<comment type="subcellular location">
    <subcellularLocation>
        <location evidence="1">Cell membrane</location>
        <topology evidence="1">Multi-pass membrane protein</topology>
    </subcellularLocation>
</comment>
<evidence type="ECO:0000256" key="8">
    <source>
        <dbReference type="ARBA" id="ARBA00022737"/>
    </source>
</evidence>
<gene>
    <name evidence="21" type="ORF">SAMN05216257_101488</name>
</gene>
<evidence type="ECO:0000256" key="2">
    <source>
        <dbReference type="ARBA" id="ARBA00006024"/>
    </source>
</evidence>
<organism evidence="21 22">
    <name type="scientific">Meinhardsimonia xiamenensis</name>
    <dbReference type="NCBI Taxonomy" id="990712"/>
    <lineage>
        <taxon>Bacteria</taxon>
        <taxon>Pseudomonadati</taxon>
        <taxon>Pseudomonadota</taxon>
        <taxon>Alphaproteobacteria</taxon>
        <taxon>Rhodobacterales</taxon>
        <taxon>Paracoccaceae</taxon>
        <taxon>Meinhardsimonia</taxon>
    </lineage>
</organism>
<dbReference type="NCBIfam" id="TIGR00003">
    <property type="entry name" value="copper ion binding protein"/>
    <property type="match status" value="2"/>
</dbReference>
<feature type="transmembrane region" description="Helical" evidence="18">
    <location>
        <begin position="165"/>
        <end position="184"/>
    </location>
</feature>
<dbReference type="AlphaFoldDB" id="A0A1G8YYS2"/>
<evidence type="ECO:0000256" key="12">
    <source>
        <dbReference type="ARBA" id="ARBA00022842"/>
    </source>
</evidence>
<dbReference type="GO" id="GO:0005524">
    <property type="term" value="F:ATP binding"/>
    <property type="evidence" value="ECO:0007669"/>
    <property type="project" value="UniProtKB-UniRule"/>
</dbReference>
<evidence type="ECO:0000256" key="1">
    <source>
        <dbReference type="ARBA" id="ARBA00004651"/>
    </source>
</evidence>
<dbReference type="NCBIfam" id="TIGR01525">
    <property type="entry name" value="ATPase-IB_hvy"/>
    <property type="match status" value="1"/>
</dbReference>
<dbReference type="InterPro" id="IPR023298">
    <property type="entry name" value="ATPase_P-typ_TM_dom_sf"/>
</dbReference>
<dbReference type="OrthoDB" id="9807843at2"/>
<keyword evidence="17 18" id="KW-0472">Membrane</keyword>
<dbReference type="PROSITE" id="PS50846">
    <property type="entry name" value="HMA_2"/>
    <property type="match status" value="2"/>
</dbReference>
<dbReference type="GO" id="GO:0060003">
    <property type="term" value="P:copper ion export"/>
    <property type="evidence" value="ECO:0007669"/>
    <property type="project" value="UniProtKB-ARBA"/>
</dbReference>
<feature type="transmembrane region" description="Helical" evidence="18">
    <location>
        <begin position="448"/>
        <end position="471"/>
    </location>
</feature>
<dbReference type="Pfam" id="PF00122">
    <property type="entry name" value="E1-E2_ATPase"/>
    <property type="match status" value="1"/>
</dbReference>
<dbReference type="InterPro" id="IPR006122">
    <property type="entry name" value="HMA_Cu_ion-bd"/>
</dbReference>
<dbReference type="Pfam" id="PF00702">
    <property type="entry name" value="Hydrolase"/>
    <property type="match status" value="1"/>
</dbReference>
<evidence type="ECO:0000256" key="17">
    <source>
        <dbReference type="ARBA" id="ARBA00023136"/>
    </source>
</evidence>
<dbReference type="GO" id="GO:0055070">
    <property type="term" value="P:copper ion homeostasis"/>
    <property type="evidence" value="ECO:0007669"/>
    <property type="project" value="TreeGrafter"/>
</dbReference>
<keyword evidence="7 18" id="KW-0479">Metal-binding</keyword>
<dbReference type="NCBIfam" id="TIGR01511">
    <property type="entry name" value="ATPase-IB1_Cu"/>
    <property type="match status" value="1"/>
</dbReference>
<feature type="transmembrane region" description="Helical" evidence="18">
    <location>
        <begin position="764"/>
        <end position="783"/>
    </location>
</feature>
<dbReference type="InterPro" id="IPR036163">
    <property type="entry name" value="HMA_dom_sf"/>
</dbReference>
<sequence>MAGSCDLTLQVEGMSCASCVRRVEAALESVPGVADASVNLATETARVTLNGAVPPSALVEAVEKAGYAPVVTEAVLDIEGMSCASCVRRVEQALKSVPGVIEASVNLANESARVRYLAGTTTPAEIAKAAAAIGYPAHPRRTEGGAELAPAEARRAAEIERLGRLTLLAAVLAAPVFVLEMGSHFIPGMHALIGATIGHQTSRVIQFVLTTIVLSGPGLRFYTKGFPALFRGAPDMNALVALGTSAAYLFSVVATFAPQLLPEGTAQVYYEAAAVIVVLILFGRWLEARAKGRTGEAIRRLVGLQPKTARVIRDGAAVEVPIEEIVPGDIVEIRPGERVPVDGEVVEGASFVDESMITGEPVPVEKRPGAQVVGGTVNGSGSLRVRATAVGADSVLAQIIAMVEAAQGAKLPVQGLVDRITAWFVPAVMAVAAVTVLIWLAVGPEPALGHALVAGVSVLIIACPCAMGLATPTSIMVGTGRAAELGVLFRKGDALQRLEEVRVVAFDKTGTLTRGQPEMTDFAVVGDFSEAEVLAAVAAVEARSEHPIAKAIVAKARARDLTLAEPEAFEAITGYGVCARVGGREVLVGADRLMKREGVALGEMEERLAELARRGRTPLLAAIDGRIAAVIGVADPVKPGTPAAIAALHEQGLKVAMITGDNAVTARAIAEELGIDAVVAEVLPAGKVEALRRLRGEHGPLAFVGDGINDAPALAEADVGIAIGTGTDVAIEAADVVLMSGDLRGVVNAFAISRAVMRNIRQNLFWAFGYNTALIPVAAGVLYPATGIMLSPVLAAGAMAMSSVFVLSNALRLRYLKPALSEEPDASAGKAEAGLRPAAAE</sequence>
<dbReference type="PANTHER" id="PTHR43520">
    <property type="entry name" value="ATP7, ISOFORM B"/>
    <property type="match status" value="1"/>
</dbReference>
<feature type="region of interest" description="Disordered" evidence="19">
    <location>
        <begin position="822"/>
        <end position="841"/>
    </location>
</feature>
<dbReference type="SUPFAM" id="SSF81665">
    <property type="entry name" value="Calcium ATPase, transmembrane domain M"/>
    <property type="match status" value="1"/>
</dbReference>
<dbReference type="GO" id="GO:0016887">
    <property type="term" value="F:ATP hydrolysis activity"/>
    <property type="evidence" value="ECO:0007669"/>
    <property type="project" value="InterPro"/>
</dbReference>
<evidence type="ECO:0000256" key="14">
    <source>
        <dbReference type="ARBA" id="ARBA00022989"/>
    </source>
</evidence>
<dbReference type="SFLD" id="SFLDG00002">
    <property type="entry name" value="C1.7:_P-type_atpase_like"/>
    <property type="match status" value="1"/>
</dbReference>
<dbReference type="SUPFAM" id="SSF81653">
    <property type="entry name" value="Calcium ATPase, transduction domain A"/>
    <property type="match status" value="1"/>
</dbReference>
<dbReference type="CDD" id="cd00371">
    <property type="entry name" value="HMA"/>
    <property type="match status" value="2"/>
</dbReference>
<comment type="similarity">
    <text evidence="2 18">Belongs to the cation transport ATPase (P-type) (TC 3.A.3) family. Type IB subfamily.</text>
</comment>
<evidence type="ECO:0000313" key="21">
    <source>
        <dbReference type="EMBL" id="SDK07215.1"/>
    </source>
</evidence>
<accession>A0A1G8YYS2</accession>
<keyword evidence="8" id="KW-0677">Repeat</keyword>
<dbReference type="EC" id="7.2.2.8" evidence="3"/>
<dbReference type="PROSITE" id="PS01047">
    <property type="entry name" value="HMA_1"/>
    <property type="match status" value="2"/>
</dbReference>
<keyword evidence="6 18" id="KW-0812">Transmembrane</keyword>
<dbReference type="EMBL" id="FNFV01000001">
    <property type="protein sequence ID" value="SDK07215.1"/>
    <property type="molecule type" value="Genomic_DNA"/>
</dbReference>
<dbReference type="InterPro" id="IPR036412">
    <property type="entry name" value="HAD-like_sf"/>
</dbReference>
<evidence type="ECO:0000313" key="22">
    <source>
        <dbReference type="Proteomes" id="UP000199328"/>
    </source>
</evidence>
<dbReference type="SUPFAM" id="SSF55008">
    <property type="entry name" value="HMA, heavy metal-associated domain"/>
    <property type="match status" value="2"/>
</dbReference>
<keyword evidence="9 18" id="KW-0547">Nucleotide-binding</keyword>
<evidence type="ECO:0000256" key="13">
    <source>
        <dbReference type="ARBA" id="ARBA00022967"/>
    </source>
</evidence>
<evidence type="ECO:0000256" key="5">
    <source>
        <dbReference type="ARBA" id="ARBA00022475"/>
    </source>
</evidence>
<dbReference type="Proteomes" id="UP000199328">
    <property type="component" value="Unassembled WGS sequence"/>
</dbReference>
<dbReference type="SUPFAM" id="SSF56784">
    <property type="entry name" value="HAD-like"/>
    <property type="match status" value="1"/>
</dbReference>
<feature type="transmembrane region" description="Helical" evidence="18">
    <location>
        <begin position="420"/>
        <end position="442"/>
    </location>
</feature>
<proteinExistence type="inferred from homology"/>
<dbReference type="NCBIfam" id="TIGR01494">
    <property type="entry name" value="ATPase_P-type"/>
    <property type="match status" value="1"/>
</dbReference>
<dbReference type="GO" id="GO:0140581">
    <property type="term" value="F:P-type monovalent copper transporter activity"/>
    <property type="evidence" value="ECO:0007669"/>
    <property type="project" value="UniProtKB-EC"/>
</dbReference>
<dbReference type="PROSITE" id="PS00154">
    <property type="entry name" value="ATPASE_E1_E2"/>
    <property type="match status" value="1"/>
</dbReference>
<evidence type="ECO:0000256" key="7">
    <source>
        <dbReference type="ARBA" id="ARBA00022723"/>
    </source>
</evidence>
<keyword evidence="15" id="KW-0186">Copper</keyword>
<evidence type="ECO:0000256" key="3">
    <source>
        <dbReference type="ARBA" id="ARBA00012517"/>
    </source>
</evidence>
<keyword evidence="4" id="KW-0813">Transport</keyword>
<dbReference type="CDD" id="cd02094">
    <property type="entry name" value="P-type_ATPase_Cu-like"/>
    <property type="match status" value="1"/>
</dbReference>
<dbReference type="SFLD" id="SFLDF00027">
    <property type="entry name" value="p-type_atpase"/>
    <property type="match status" value="1"/>
</dbReference>
<evidence type="ECO:0000256" key="6">
    <source>
        <dbReference type="ARBA" id="ARBA00022692"/>
    </source>
</evidence>
<dbReference type="Pfam" id="PF00403">
    <property type="entry name" value="HMA"/>
    <property type="match status" value="2"/>
</dbReference>
<dbReference type="SFLD" id="SFLDS00003">
    <property type="entry name" value="Haloacid_Dehalogenase"/>
    <property type="match status" value="1"/>
</dbReference>
<keyword evidence="5 18" id="KW-1003">Cell membrane</keyword>
<dbReference type="FunFam" id="2.70.150.10:FF:000020">
    <property type="entry name" value="Copper-exporting P-type ATPase A"/>
    <property type="match status" value="1"/>
</dbReference>
<dbReference type="RefSeq" id="WP_092498342.1">
    <property type="nucleotide sequence ID" value="NZ_FNFV01000001.1"/>
</dbReference>
<keyword evidence="16" id="KW-0406">Ion transport</keyword>
<evidence type="ECO:0000256" key="4">
    <source>
        <dbReference type="ARBA" id="ARBA00022448"/>
    </source>
</evidence>
<dbReference type="InterPro" id="IPR023214">
    <property type="entry name" value="HAD_sf"/>
</dbReference>
<dbReference type="InterPro" id="IPR044492">
    <property type="entry name" value="P_typ_ATPase_HD_dom"/>
</dbReference>
<keyword evidence="14 18" id="KW-1133">Transmembrane helix</keyword>
<feature type="transmembrane region" description="Helical" evidence="18">
    <location>
        <begin position="789"/>
        <end position="811"/>
    </location>
</feature>
<evidence type="ECO:0000256" key="11">
    <source>
        <dbReference type="ARBA" id="ARBA00022840"/>
    </source>
</evidence>
<protein>
    <recommendedName>
        <fullName evidence="3">P-type Cu(+) transporter</fullName>
        <ecNumber evidence="3">7.2.2.8</ecNumber>
    </recommendedName>
</protein>
<dbReference type="InterPro" id="IPR017969">
    <property type="entry name" value="Heavy-metal-associated_CS"/>
</dbReference>
<dbReference type="GO" id="GO:0005507">
    <property type="term" value="F:copper ion binding"/>
    <property type="evidence" value="ECO:0007669"/>
    <property type="project" value="InterPro"/>
</dbReference>
<evidence type="ECO:0000256" key="18">
    <source>
        <dbReference type="RuleBase" id="RU362081"/>
    </source>
</evidence>
<keyword evidence="13" id="KW-1278">Translocase</keyword>
<keyword evidence="12" id="KW-0460">Magnesium</keyword>
<dbReference type="InterPro" id="IPR001757">
    <property type="entry name" value="P_typ_ATPase"/>
</dbReference>
<dbReference type="Gene3D" id="2.70.150.10">
    <property type="entry name" value="Calcium-transporting ATPase, cytoplasmic transduction domain A"/>
    <property type="match status" value="1"/>
</dbReference>